<dbReference type="GO" id="GO:0003700">
    <property type="term" value="F:DNA-binding transcription factor activity"/>
    <property type="evidence" value="ECO:0007669"/>
    <property type="project" value="InterPro"/>
</dbReference>
<dbReference type="InterPro" id="IPR009057">
    <property type="entry name" value="Homeodomain-like_sf"/>
</dbReference>
<evidence type="ECO:0000256" key="1">
    <source>
        <dbReference type="ARBA" id="ARBA00023015"/>
    </source>
</evidence>
<gene>
    <name evidence="5" type="ORF">FYJ39_14395</name>
</gene>
<protein>
    <submittedName>
        <fullName evidence="5">AraC family transcriptional regulator</fullName>
    </submittedName>
</protein>
<dbReference type="Gene3D" id="1.10.10.60">
    <property type="entry name" value="Homeodomain-like"/>
    <property type="match status" value="2"/>
</dbReference>
<keyword evidence="6" id="KW-1185">Reference proteome</keyword>
<dbReference type="InterPro" id="IPR020449">
    <property type="entry name" value="Tscrpt_reg_AraC-type_HTH"/>
</dbReference>
<accession>A0A7X2NN04</accession>
<dbReference type="SUPFAM" id="SSF46689">
    <property type="entry name" value="Homeodomain-like"/>
    <property type="match status" value="2"/>
</dbReference>
<evidence type="ECO:0000259" key="4">
    <source>
        <dbReference type="PROSITE" id="PS01124"/>
    </source>
</evidence>
<evidence type="ECO:0000313" key="5">
    <source>
        <dbReference type="EMBL" id="MSS37728.1"/>
    </source>
</evidence>
<dbReference type="PROSITE" id="PS01124">
    <property type="entry name" value="HTH_ARAC_FAMILY_2"/>
    <property type="match status" value="1"/>
</dbReference>
<dbReference type="InterPro" id="IPR037923">
    <property type="entry name" value="HTH-like"/>
</dbReference>
<dbReference type="SMART" id="SM00342">
    <property type="entry name" value="HTH_ARAC"/>
    <property type="match status" value="1"/>
</dbReference>
<dbReference type="PANTHER" id="PTHR43280:SF2">
    <property type="entry name" value="HTH-TYPE TRANSCRIPTIONAL REGULATOR EXSA"/>
    <property type="match status" value="1"/>
</dbReference>
<organism evidence="5 6">
    <name type="scientific">Clostridium porci</name>
    <dbReference type="NCBI Taxonomy" id="2605778"/>
    <lineage>
        <taxon>Bacteria</taxon>
        <taxon>Bacillati</taxon>
        <taxon>Bacillota</taxon>
        <taxon>Clostridia</taxon>
        <taxon>Eubacteriales</taxon>
        <taxon>Clostridiaceae</taxon>
        <taxon>Clostridium</taxon>
    </lineage>
</organism>
<dbReference type="EMBL" id="VUMD01000013">
    <property type="protein sequence ID" value="MSS37728.1"/>
    <property type="molecule type" value="Genomic_DNA"/>
</dbReference>
<evidence type="ECO:0000256" key="2">
    <source>
        <dbReference type="ARBA" id="ARBA00023125"/>
    </source>
</evidence>
<dbReference type="PRINTS" id="PR00032">
    <property type="entry name" value="HTHARAC"/>
</dbReference>
<reference evidence="5 6" key="1">
    <citation type="submission" date="2019-08" db="EMBL/GenBank/DDBJ databases">
        <title>In-depth cultivation of the pig gut microbiome towards novel bacterial diversity and tailored functional studies.</title>
        <authorList>
            <person name="Wylensek D."/>
            <person name="Hitch T.C.A."/>
            <person name="Clavel T."/>
        </authorList>
    </citation>
    <scope>NUCLEOTIDE SEQUENCE [LARGE SCALE GENOMIC DNA]</scope>
    <source>
        <strain evidence="5 6">WCA-389-WT-23D1</strain>
    </source>
</reference>
<dbReference type="Proteomes" id="UP000429958">
    <property type="component" value="Unassembled WGS sequence"/>
</dbReference>
<comment type="caution">
    <text evidence="5">The sequence shown here is derived from an EMBL/GenBank/DDBJ whole genome shotgun (WGS) entry which is preliminary data.</text>
</comment>
<proteinExistence type="predicted"/>
<dbReference type="SUPFAM" id="SSF51215">
    <property type="entry name" value="Regulatory protein AraC"/>
    <property type="match status" value="1"/>
</dbReference>
<evidence type="ECO:0000313" key="6">
    <source>
        <dbReference type="Proteomes" id="UP000429958"/>
    </source>
</evidence>
<feature type="domain" description="HTH araC/xylS-type" evidence="4">
    <location>
        <begin position="207"/>
        <end position="305"/>
    </location>
</feature>
<name>A0A7X2NN04_9CLOT</name>
<dbReference type="PANTHER" id="PTHR43280">
    <property type="entry name" value="ARAC-FAMILY TRANSCRIPTIONAL REGULATOR"/>
    <property type="match status" value="1"/>
</dbReference>
<dbReference type="InterPro" id="IPR003313">
    <property type="entry name" value="AraC-bd"/>
</dbReference>
<sequence>MTYILYLLSNKLAQVFYCYFEENYGMKALEKKEKVIMERDYNIKFSYLSSPPTFPNHWHEFVEFILATTDNNLYSIANEQFILDKGDLLLVWPGEMHSNISVSADTSLVMQFKDHYIYNHHDLTLNYPYLRNYHKIGTKEMPELNHQLTAKIREAYHIFSSSNPFAETACTIQLYSLLLVLGNHALKDAKNTQLSYDINNPNFIKIRDACAYISKNCNKNLTQKEIADIFGFSQFYFSKLFKKYMHISFNDFLSNERIRLAIKLLCEESIPITEIAYLSGFQSISNFNRVFRKTVHHSPTEYRKLYNGNVDSAID</sequence>
<dbReference type="Pfam" id="PF12833">
    <property type="entry name" value="HTH_18"/>
    <property type="match status" value="1"/>
</dbReference>
<evidence type="ECO:0000256" key="3">
    <source>
        <dbReference type="ARBA" id="ARBA00023163"/>
    </source>
</evidence>
<dbReference type="InterPro" id="IPR018060">
    <property type="entry name" value="HTH_AraC"/>
</dbReference>
<dbReference type="AlphaFoldDB" id="A0A7X2NN04"/>
<dbReference type="GO" id="GO:0043565">
    <property type="term" value="F:sequence-specific DNA binding"/>
    <property type="evidence" value="ECO:0007669"/>
    <property type="project" value="InterPro"/>
</dbReference>
<keyword evidence="2" id="KW-0238">DNA-binding</keyword>
<keyword evidence="1" id="KW-0805">Transcription regulation</keyword>
<keyword evidence="3" id="KW-0804">Transcription</keyword>
<dbReference type="Pfam" id="PF02311">
    <property type="entry name" value="AraC_binding"/>
    <property type="match status" value="1"/>
</dbReference>